<keyword evidence="4" id="KW-1185">Reference proteome</keyword>
<evidence type="ECO:0000259" key="2">
    <source>
        <dbReference type="Pfam" id="PF04149"/>
    </source>
</evidence>
<gene>
    <name evidence="3" type="ORF">GCM10010185_05740</name>
</gene>
<dbReference type="Proteomes" id="UP000639606">
    <property type="component" value="Unassembled WGS sequence"/>
</dbReference>
<accession>A0A918AJK7</accession>
<reference evidence="3" key="2">
    <citation type="submission" date="2020-09" db="EMBL/GenBank/DDBJ databases">
        <authorList>
            <person name="Sun Q."/>
            <person name="Ohkuma M."/>
        </authorList>
    </citation>
    <scope>NUCLEOTIDE SEQUENCE</scope>
    <source>
        <strain evidence="3">JCM 3313</strain>
    </source>
</reference>
<dbReference type="InterPro" id="IPR007278">
    <property type="entry name" value="DUF397"/>
</dbReference>
<reference evidence="3" key="1">
    <citation type="journal article" date="2014" name="Int. J. Syst. Evol. Microbiol.">
        <title>Complete genome sequence of Corynebacterium casei LMG S-19264T (=DSM 44701T), isolated from a smear-ripened cheese.</title>
        <authorList>
            <consortium name="US DOE Joint Genome Institute (JGI-PGF)"/>
            <person name="Walter F."/>
            <person name="Albersmeier A."/>
            <person name="Kalinowski J."/>
            <person name="Ruckert C."/>
        </authorList>
    </citation>
    <scope>NUCLEOTIDE SEQUENCE</scope>
    <source>
        <strain evidence="3">JCM 3313</strain>
    </source>
</reference>
<dbReference type="AlphaFoldDB" id="A0A918AJK7"/>
<organism evidence="3 4">
    <name type="scientific">Saccharothrix coeruleofusca</name>
    <dbReference type="NCBI Taxonomy" id="33919"/>
    <lineage>
        <taxon>Bacteria</taxon>
        <taxon>Bacillati</taxon>
        <taxon>Actinomycetota</taxon>
        <taxon>Actinomycetes</taxon>
        <taxon>Pseudonocardiales</taxon>
        <taxon>Pseudonocardiaceae</taxon>
        <taxon>Saccharothrix</taxon>
    </lineage>
</organism>
<evidence type="ECO:0000313" key="4">
    <source>
        <dbReference type="Proteomes" id="UP000639606"/>
    </source>
</evidence>
<name>A0A918AJK7_9PSEU</name>
<dbReference type="Pfam" id="PF04149">
    <property type="entry name" value="DUF397"/>
    <property type="match status" value="1"/>
</dbReference>
<feature type="domain" description="DUF397" evidence="2">
    <location>
        <begin position="7"/>
        <end position="58"/>
    </location>
</feature>
<evidence type="ECO:0000256" key="1">
    <source>
        <dbReference type="SAM" id="MobiDB-lite"/>
    </source>
</evidence>
<proteinExistence type="predicted"/>
<dbReference type="RefSeq" id="WP_189221425.1">
    <property type="nucleotide sequence ID" value="NZ_BMRG01000001.1"/>
</dbReference>
<comment type="caution">
    <text evidence="3">The sequence shown here is derived from an EMBL/GenBank/DDBJ whole genome shotgun (WGS) entry which is preliminary data.</text>
</comment>
<sequence>MTDLTRAKWRKSRRSTNSGGNCVEVANTLDAVRDSKNPQGPVLTCAPAALGAFLAGVKSGRLD</sequence>
<evidence type="ECO:0000313" key="3">
    <source>
        <dbReference type="EMBL" id="GGP37242.1"/>
    </source>
</evidence>
<dbReference type="EMBL" id="BMRG01000001">
    <property type="protein sequence ID" value="GGP37242.1"/>
    <property type="molecule type" value="Genomic_DNA"/>
</dbReference>
<protein>
    <recommendedName>
        <fullName evidence="2">DUF397 domain-containing protein</fullName>
    </recommendedName>
</protein>
<feature type="region of interest" description="Disordered" evidence="1">
    <location>
        <begin position="1"/>
        <end position="21"/>
    </location>
</feature>